<comment type="caution">
    <text evidence="3">The sequence shown here is derived from an EMBL/GenBank/DDBJ whole genome shotgun (WGS) entry which is preliminary data.</text>
</comment>
<reference evidence="3 4" key="1">
    <citation type="submission" date="2014-02" db="EMBL/GenBank/DDBJ databases">
        <title>The genome sequence of the entomopathogenic fungus Metarhizium robertsii ARSEF 2575.</title>
        <authorList>
            <person name="Giuliano Garisto Donzelli B."/>
            <person name="Roe B.A."/>
            <person name="Macmil S.L."/>
            <person name="Krasnoff S.B."/>
            <person name="Gibson D.M."/>
        </authorList>
    </citation>
    <scope>NUCLEOTIDE SEQUENCE [LARGE SCALE GENOMIC DNA]</scope>
    <source>
        <strain evidence="3 4">ARSEF 2575</strain>
    </source>
</reference>
<evidence type="ECO:0000256" key="1">
    <source>
        <dbReference type="SAM" id="MobiDB-lite"/>
    </source>
</evidence>
<feature type="domain" description="DUF6546" evidence="2">
    <location>
        <begin position="290"/>
        <end position="497"/>
    </location>
</feature>
<dbReference type="HOGENOM" id="CLU_023464_1_0_1"/>
<name>A0A014P4S4_9HYPO</name>
<dbReference type="OrthoDB" id="4935125at2759"/>
<dbReference type="Proteomes" id="UP000030151">
    <property type="component" value="Unassembled WGS sequence"/>
</dbReference>
<sequence>MDGWTRLPYDVRLIILNMVFAQLTAPEENQAVGRPLKRMHGRMPSHGLVCKDWIEFFEQETYRALFVTQDSLDRIGRLTRRQQKMVRYLWVKVDLATYASPNDMDFYWEVCDLQYDANSTLINATIRRTFELLRSWDTEQGSGAPGLTLEISACSPSDMEYTFYNDLHFDTSPFDVDGPLERNRPSHSHPRNGWFQGKRTSPPSLHSILATLGFSFSHLDGLPTAPAVTSFIVRRQTRWQFGPLALANIIRRLPSLRRVLIESWREFDCFSPGGWYPQDRNLALMLIGTLPDTVESLTMFEDFNEDYNAVACDLYPWPGETPFEIIRTPSVFVGEALAQSSRRLSSLTASYMVDARDFFSEAVKPGYFWDRLAVLSLTSRHLNGLSDDAVINEILENGGRVALKMPALTRMDVWNGTKGNVCGFRYEVAGREASVEWHGNRLFSLSADAVRAWERAADWHTRGGGLIVKGPRIVRNKYIGSHATAMEVLGIHNRVLHPVSFRQIDCETSRYYFRQY</sequence>
<feature type="region of interest" description="Disordered" evidence="1">
    <location>
        <begin position="179"/>
        <end position="198"/>
    </location>
</feature>
<accession>A0A014P4S4</accession>
<gene>
    <name evidence="3" type="ORF">X797_010261</name>
</gene>
<proteinExistence type="predicted"/>
<protein>
    <recommendedName>
        <fullName evidence="2">DUF6546 domain-containing protein</fullName>
    </recommendedName>
</protein>
<evidence type="ECO:0000313" key="3">
    <source>
        <dbReference type="EMBL" id="EXU96716.1"/>
    </source>
</evidence>
<organism evidence="3 4">
    <name type="scientific">Metarhizium robertsii</name>
    <dbReference type="NCBI Taxonomy" id="568076"/>
    <lineage>
        <taxon>Eukaryota</taxon>
        <taxon>Fungi</taxon>
        <taxon>Dikarya</taxon>
        <taxon>Ascomycota</taxon>
        <taxon>Pezizomycotina</taxon>
        <taxon>Sordariomycetes</taxon>
        <taxon>Hypocreomycetidae</taxon>
        <taxon>Hypocreales</taxon>
        <taxon>Clavicipitaceae</taxon>
        <taxon>Metarhizium</taxon>
    </lineage>
</organism>
<evidence type="ECO:0000313" key="4">
    <source>
        <dbReference type="Proteomes" id="UP000030151"/>
    </source>
</evidence>
<dbReference type="Pfam" id="PF20183">
    <property type="entry name" value="DUF6546"/>
    <property type="match status" value="1"/>
</dbReference>
<dbReference type="InterPro" id="IPR046676">
    <property type="entry name" value="DUF6546"/>
</dbReference>
<dbReference type="eggNOG" id="ENOG502SM97">
    <property type="taxonomic scope" value="Eukaryota"/>
</dbReference>
<evidence type="ECO:0000259" key="2">
    <source>
        <dbReference type="Pfam" id="PF20183"/>
    </source>
</evidence>
<dbReference type="EMBL" id="JELW01000046">
    <property type="protein sequence ID" value="EXU96716.1"/>
    <property type="molecule type" value="Genomic_DNA"/>
</dbReference>
<dbReference type="AlphaFoldDB" id="A0A014P4S4"/>